<evidence type="ECO:0008006" key="4">
    <source>
        <dbReference type="Google" id="ProtNLM"/>
    </source>
</evidence>
<dbReference type="AlphaFoldDB" id="A0A9Q0M619"/>
<dbReference type="InterPro" id="IPR003428">
    <property type="entry name" value="MAM33"/>
</dbReference>
<sequence>MSSISRSAINLARRLTTIGHFVPKTLVTRQMPVLGCQTLMNRFGSVRMASNVSPSQREQELAEFLVSEIEMEKTSQKQSLPKLSGWTVTHDGSDITLVRKYQNEEITVKANVCYSVDAANPDAENGQMVCKPDFAIEIKKGSSILGMNCTFIQDDESMEAEGQQLDKVEDDFNITEISIYEGEFQKNNYAISGDVIDGNIYDMLMNILEDRGIDQQFAKNLIEYSTVYEHDQYVGLLENLKKFFA</sequence>
<dbReference type="InterPro" id="IPR036561">
    <property type="entry name" value="MAM33_sf"/>
</dbReference>
<evidence type="ECO:0000256" key="1">
    <source>
        <dbReference type="ARBA" id="ARBA00005457"/>
    </source>
</evidence>
<keyword evidence="3" id="KW-1185">Reference proteome</keyword>
<dbReference type="Proteomes" id="UP001142055">
    <property type="component" value="Chromosome 3"/>
</dbReference>
<dbReference type="GO" id="GO:0005759">
    <property type="term" value="C:mitochondrial matrix"/>
    <property type="evidence" value="ECO:0007669"/>
    <property type="project" value="InterPro"/>
</dbReference>
<protein>
    <recommendedName>
        <fullName evidence="4">Complement component 1 Q subcomponent-binding protein, mitochondrial</fullName>
    </recommendedName>
</protein>
<dbReference type="Pfam" id="PF02330">
    <property type="entry name" value="MAM33"/>
    <property type="match status" value="1"/>
</dbReference>
<dbReference type="OMA" id="YEHTAYV"/>
<dbReference type="EMBL" id="JAPWDV010000003">
    <property type="protein sequence ID" value="KAJ6218117.1"/>
    <property type="molecule type" value="Genomic_DNA"/>
</dbReference>
<dbReference type="PANTHER" id="PTHR10826">
    <property type="entry name" value="COMPLEMENT COMPONENT 1"/>
    <property type="match status" value="1"/>
</dbReference>
<gene>
    <name evidence="2" type="ORF">RDWZM_009274</name>
</gene>
<dbReference type="GO" id="GO:0042256">
    <property type="term" value="P:cytosolic ribosome assembly"/>
    <property type="evidence" value="ECO:0007669"/>
    <property type="project" value="TreeGrafter"/>
</dbReference>
<accession>A0A9Q0M619</accession>
<dbReference type="PANTHER" id="PTHR10826:SF1">
    <property type="entry name" value="COMPLEMENT COMPONENT 1 Q SUBCOMPONENT-BINDING PROTEIN, MITOCHONDRIAL"/>
    <property type="match status" value="1"/>
</dbReference>
<dbReference type="Gene3D" id="3.10.280.10">
    <property type="entry name" value="Mitochondrial glycoprotein"/>
    <property type="match status" value="1"/>
</dbReference>
<name>A0A9Q0M619_BLOTA</name>
<dbReference type="SUPFAM" id="SSF54529">
    <property type="entry name" value="Mitochondrial glycoprotein MAM33-like"/>
    <property type="match status" value="1"/>
</dbReference>
<comment type="similarity">
    <text evidence="1">Belongs to the MAM33 family.</text>
</comment>
<proteinExistence type="inferred from homology"/>
<reference evidence="2" key="1">
    <citation type="submission" date="2022-12" db="EMBL/GenBank/DDBJ databases">
        <title>Genome assemblies of Blomia tropicalis.</title>
        <authorList>
            <person name="Cui Y."/>
        </authorList>
    </citation>
    <scope>NUCLEOTIDE SEQUENCE</scope>
    <source>
        <tissue evidence="2">Adult mites</tissue>
    </source>
</reference>
<organism evidence="2 3">
    <name type="scientific">Blomia tropicalis</name>
    <name type="common">Mite</name>
    <dbReference type="NCBI Taxonomy" id="40697"/>
    <lineage>
        <taxon>Eukaryota</taxon>
        <taxon>Metazoa</taxon>
        <taxon>Ecdysozoa</taxon>
        <taxon>Arthropoda</taxon>
        <taxon>Chelicerata</taxon>
        <taxon>Arachnida</taxon>
        <taxon>Acari</taxon>
        <taxon>Acariformes</taxon>
        <taxon>Sarcoptiformes</taxon>
        <taxon>Astigmata</taxon>
        <taxon>Glycyphagoidea</taxon>
        <taxon>Echimyopodidae</taxon>
        <taxon>Blomia</taxon>
    </lineage>
</organism>
<comment type="caution">
    <text evidence="2">The sequence shown here is derived from an EMBL/GenBank/DDBJ whole genome shotgun (WGS) entry which is preliminary data.</text>
</comment>
<evidence type="ECO:0000313" key="3">
    <source>
        <dbReference type="Proteomes" id="UP001142055"/>
    </source>
</evidence>
<evidence type="ECO:0000313" key="2">
    <source>
        <dbReference type="EMBL" id="KAJ6218117.1"/>
    </source>
</evidence>